<dbReference type="PROSITE" id="PS51257">
    <property type="entry name" value="PROKAR_LIPOPROTEIN"/>
    <property type="match status" value="1"/>
</dbReference>
<gene>
    <name evidence="1" type="ORF">QLH32_16120</name>
</gene>
<evidence type="ECO:0008006" key="3">
    <source>
        <dbReference type="Google" id="ProtNLM"/>
    </source>
</evidence>
<dbReference type="Proteomes" id="UP001229836">
    <property type="component" value="Chromosome"/>
</dbReference>
<evidence type="ECO:0000313" key="2">
    <source>
        <dbReference type="Proteomes" id="UP001229836"/>
    </source>
</evidence>
<protein>
    <recommendedName>
        <fullName evidence="3">Lipoprotein</fullName>
    </recommendedName>
</protein>
<proteinExistence type="predicted"/>
<keyword evidence="2" id="KW-1185">Reference proteome</keyword>
<dbReference type="RefSeq" id="WP_249570809.1">
    <property type="nucleotide sequence ID" value="NZ_CP125669.1"/>
</dbReference>
<accession>A0ABY8S2G1</accession>
<organism evidence="1 2">
    <name type="scientific">Acinetobacter corruptisaponis</name>
    <dbReference type="NCBI Taxonomy" id="3045147"/>
    <lineage>
        <taxon>Bacteria</taxon>
        <taxon>Pseudomonadati</taxon>
        <taxon>Pseudomonadota</taxon>
        <taxon>Gammaproteobacteria</taxon>
        <taxon>Moraxellales</taxon>
        <taxon>Moraxellaceae</taxon>
        <taxon>Acinetobacter</taxon>
    </lineage>
</organism>
<dbReference type="EMBL" id="CP125669">
    <property type="protein sequence ID" value="WHP05511.1"/>
    <property type="molecule type" value="Genomic_DNA"/>
</dbReference>
<name>A0ABY8S2G1_9GAMM</name>
<reference evidence="1 2" key="1">
    <citation type="submission" date="2023-05" db="EMBL/GenBank/DDBJ databases">
        <title>The complete genome of Acinetobacter sp. nov KCTC 92772.</title>
        <authorList>
            <person name="Zhou G."/>
        </authorList>
    </citation>
    <scope>NUCLEOTIDE SEQUENCE [LARGE SCALE GENOMIC DNA]</scope>
    <source>
        <strain evidence="1 2">KCTC 92772</strain>
    </source>
</reference>
<evidence type="ECO:0000313" key="1">
    <source>
        <dbReference type="EMBL" id="WHP05511.1"/>
    </source>
</evidence>
<sequence>MNKPNMAWMISASFLLLTACSKQEPDIKQPQTTEAKPAEHSRLDQLKLDAIKQMYAETQKVESGNDTLPRYSTDRFKAILEMTKQFPGEICGYNSDVIMMSQAPDYTKMNFSYSLNQQGQVVANLGRESIVYELVCSANSCLVDDVIFPEYGNRLSSDIQKECGELAQYHQEQQAAQEQPHYQFSYHIESQNMSFGNQSTTIYTLVISSESDNPVELNKISVNRGNCPVHIIGDQNNILQFGQNFKLRLHCDGVDVKEVRLLVDKDKEFVMKSRY</sequence>